<protein>
    <recommendedName>
        <fullName evidence="3">FAD dependent oxidoreductase domain-containing protein</fullName>
    </recommendedName>
</protein>
<comment type="caution">
    <text evidence="4">The sequence shown here is derived from an EMBL/GenBank/DDBJ whole genome shotgun (WGS) entry which is preliminary data.</text>
</comment>
<keyword evidence="2" id="KW-1133">Transmembrane helix</keyword>
<accession>A0A9W7ZR33</accession>
<keyword evidence="2" id="KW-0472">Membrane</keyword>
<dbReference type="OrthoDB" id="498204at2759"/>
<name>A0A9W7ZR33_9FUNG</name>
<reference evidence="4" key="1">
    <citation type="submission" date="2022-07" db="EMBL/GenBank/DDBJ databases">
        <title>Phylogenomic reconstructions and comparative analyses of Kickxellomycotina fungi.</title>
        <authorList>
            <person name="Reynolds N.K."/>
            <person name="Stajich J.E."/>
            <person name="Barry K."/>
            <person name="Grigoriev I.V."/>
            <person name="Crous P."/>
            <person name="Smith M.E."/>
        </authorList>
    </citation>
    <scope>NUCLEOTIDE SEQUENCE</scope>
    <source>
        <strain evidence="4">NBRC 100468</strain>
    </source>
</reference>
<feature type="region of interest" description="Disordered" evidence="1">
    <location>
        <begin position="1"/>
        <end position="38"/>
    </location>
</feature>
<dbReference type="Pfam" id="PF01266">
    <property type="entry name" value="DAO"/>
    <property type="match status" value="1"/>
</dbReference>
<dbReference type="PANTHER" id="PTHR13847">
    <property type="entry name" value="SARCOSINE DEHYDROGENASE-RELATED"/>
    <property type="match status" value="1"/>
</dbReference>
<dbReference type="Gene3D" id="3.30.9.10">
    <property type="entry name" value="D-Amino Acid Oxidase, subunit A, domain 2"/>
    <property type="match status" value="1"/>
</dbReference>
<gene>
    <name evidence="4" type="ORF">H4219_004621</name>
</gene>
<dbReference type="EMBL" id="JANBPU010000178">
    <property type="protein sequence ID" value="KAJ1914833.1"/>
    <property type="molecule type" value="Genomic_DNA"/>
</dbReference>
<dbReference type="Gene3D" id="3.50.50.60">
    <property type="entry name" value="FAD/NAD(P)-binding domain"/>
    <property type="match status" value="2"/>
</dbReference>
<dbReference type="GO" id="GO:0005737">
    <property type="term" value="C:cytoplasm"/>
    <property type="evidence" value="ECO:0007669"/>
    <property type="project" value="TreeGrafter"/>
</dbReference>
<keyword evidence="2" id="KW-0812">Transmembrane</keyword>
<feature type="region of interest" description="Disordered" evidence="1">
    <location>
        <begin position="162"/>
        <end position="192"/>
    </location>
</feature>
<evidence type="ECO:0000256" key="2">
    <source>
        <dbReference type="SAM" id="Phobius"/>
    </source>
</evidence>
<organism evidence="4 5">
    <name type="scientific">Mycoemilia scoparia</name>
    <dbReference type="NCBI Taxonomy" id="417184"/>
    <lineage>
        <taxon>Eukaryota</taxon>
        <taxon>Fungi</taxon>
        <taxon>Fungi incertae sedis</taxon>
        <taxon>Zoopagomycota</taxon>
        <taxon>Kickxellomycotina</taxon>
        <taxon>Kickxellomycetes</taxon>
        <taxon>Kickxellales</taxon>
        <taxon>Kickxellaceae</taxon>
        <taxon>Mycoemilia</taxon>
    </lineage>
</organism>
<feature type="compositionally biased region" description="Polar residues" evidence="1">
    <location>
        <begin position="26"/>
        <end position="38"/>
    </location>
</feature>
<feature type="transmembrane region" description="Helical" evidence="2">
    <location>
        <begin position="70"/>
        <end position="88"/>
    </location>
</feature>
<dbReference type="SUPFAM" id="SSF51905">
    <property type="entry name" value="FAD/NAD(P)-binding domain"/>
    <property type="match status" value="1"/>
</dbReference>
<sequence length="563" mass="61383">MPAPIIRKSTTQKPSNSLAPPLSSSMQQHTVGSNTYDDGLLNTSKALSRSGTSASTYSLRRGLRPRRQPTIVIIGGGVIGVCIAYYLATLPNPKYNGGNYFTSEDDSGVYADKVESATAATHMEEYIKKIDSSSSLSGNQKQQVHKIIKEIHDATTTAATTTTTTTTNSLNGDIENGATAETDDIGSQQPSTTGPRIILLERVKIACSASGKAGGFLACEWSEGTDIDPLVRKSFELHEDLANELDGAKRWEYRKVNTFILQLNMEGASMGSEIEINDREPLSWIRRDIVEGIDQMGATDNTAQVSPLEFTQALFEEAQKRGNVEFKIGTARDVQFNMTETLPNDNSGHIPKYSIVLEGEDKRLLADKVVVACGAWSGECQEWQVFARSQPQISVPILGQRAHSIILKPRRTDLPPQCLFLEIKDTPYDGEDAIEIYPRTNGTVYVCGEALDPDQTPPKDPLDSIAKPGACERLRDIVLRTSDDLVDSQVLKEQACYLPVSKAGIPIIGEVPNIHGIYIATGHSCWGILNGPATGLAMAELILFGSSKCIDLHPFRVGRFDIH</sequence>
<dbReference type="InterPro" id="IPR036188">
    <property type="entry name" value="FAD/NAD-bd_sf"/>
</dbReference>
<feature type="compositionally biased region" description="Low complexity" evidence="1">
    <location>
        <begin position="14"/>
        <end position="25"/>
    </location>
</feature>
<evidence type="ECO:0000259" key="3">
    <source>
        <dbReference type="Pfam" id="PF01266"/>
    </source>
</evidence>
<dbReference type="AlphaFoldDB" id="A0A9W7ZR33"/>
<evidence type="ECO:0000256" key="1">
    <source>
        <dbReference type="SAM" id="MobiDB-lite"/>
    </source>
</evidence>
<proteinExistence type="predicted"/>
<dbReference type="PANTHER" id="PTHR13847:SF150">
    <property type="entry name" value="OXIDOREDUCTASE TDA3-RELATED"/>
    <property type="match status" value="1"/>
</dbReference>
<feature type="domain" description="FAD dependent oxidoreductase" evidence="3">
    <location>
        <begin position="194"/>
        <end position="541"/>
    </location>
</feature>
<evidence type="ECO:0000313" key="5">
    <source>
        <dbReference type="Proteomes" id="UP001150538"/>
    </source>
</evidence>
<evidence type="ECO:0000313" key="4">
    <source>
        <dbReference type="EMBL" id="KAJ1914833.1"/>
    </source>
</evidence>
<dbReference type="Proteomes" id="UP001150538">
    <property type="component" value="Unassembled WGS sequence"/>
</dbReference>
<keyword evidence="5" id="KW-1185">Reference proteome</keyword>
<dbReference type="InterPro" id="IPR006076">
    <property type="entry name" value="FAD-dep_OxRdtase"/>
</dbReference>